<evidence type="ECO:0000313" key="2">
    <source>
        <dbReference type="EMBL" id="OUO01355.1"/>
    </source>
</evidence>
<gene>
    <name evidence="2" type="ORF">B5F97_06745</name>
</gene>
<protein>
    <submittedName>
        <fullName evidence="2">Abortive phage resistance protein</fullName>
    </submittedName>
</protein>
<dbReference type="Pfam" id="PF10592">
    <property type="entry name" value="AIPR"/>
    <property type="match status" value="1"/>
</dbReference>
<dbReference type="Proteomes" id="UP000195386">
    <property type="component" value="Unassembled WGS sequence"/>
</dbReference>
<dbReference type="EMBL" id="NFII01000005">
    <property type="protein sequence ID" value="OUO01355.1"/>
    <property type="molecule type" value="Genomic_DNA"/>
</dbReference>
<sequence>MNDMTNNQILLKQIVHQEFVQSAEYENENSYFEFFSANQLLKDYELSNEEIERGIVGGGNDGGCDSLYLFLGNEVVTMDQVENLKCPRGASLDFIIIQTKYQTKFSEDSIMKWKTITENLMNMSNDIEQYRSRYCEGVLDMFMLFRDALTKLITLQPKISVKFYYITLGEEVHPNLKAQAEELQNTVRKMYPTASATTQFVGADKLMDLYNSEPDMNVCVNLADQAITLGNANEYISLINISEYYRFITDTTGNIRKGIFESNVRDYQGNNSVNSCIADTLKNKKGEDFWWFNNGITILSDNIKLITNKKLSIDNPEIVNGLQTSTEIFNYFSEYPDKLQDDKRNVLVRFIVPTSEEIRDDIIFATNNQTNIPKSSLRVTDAIHLQIEMYCKARGLYYDRRKNYYKNQRKKATEIISVSFLAQCLISILLRKPDFARARPSTLLTDDTTYNRLYPEGGNLEVYYKVGKLGKMIQNNLKKTPDWTPAEKSDVLFYLLYGVVAKEIGKSNITTEDIVAFDIKRITEGKINIAKAQIYEKYKALGGNGRVVKSLTFVNDIDQLMGLVGA</sequence>
<feature type="domain" description="Abortive phage infection protein C-terminal" evidence="1">
    <location>
        <begin position="260"/>
        <end position="495"/>
    </location>
</feature>
<comment type="caution">
    <text evidence="2">The sequence shown here is derived from an EMBL/GenBank/DDBJ whole genome shotgun (WGS) entry which is preliminary data.</text>
</comment>
<dbReference type="InterPro" id="IPR018891">
    <property type="entry name" value="AIPR_C"/>
</dbReference>
<evidence type="ECO:0000259" key="1">
    <source>
        <dbReference type="Pfam" id="PF10592"/>
    </source>
</evidence>
<accession>A0A1Y3YU32</accession>
<name>A0A1Y3YU32_9BACE</name>
<organism evidence="2 3">
    <name type="scientific">Bacteroides clarus</name>
    <dbReference type="NCBI Taxonomy" id="626929"/>
    <lineage>
        <taxon>Bacteria</taxon>
        <taxon>Pseudomonadati</taxon>
        <taxon>Bacteroidota</taxon>
        <taxon>Bacteroidia</taxon>
        <taxon>Bacteroidales</taxon>
        <taxon>Bacteroidaceae</taxon>
        <taxon>Bacteroides</taxon>
    </lineage>
</organism>
<proteinExistence type="predicted"/>
<evidence type="ECO:0000313" key="3">
    <source>
        <dbReference type="Proteomes" id="UP000195386"/>
    </source>
</evidence>
<reference evidence="3" key="1">
    <citation type="submission" date="2017-04" db="EMBL/GenBank/DDBJ databases">
        <title>Function of individual gut microbiota members based on whole genome sequencing of pure cultures obtained from chicken caecum.</title>
        <authorList>
            <person name="Medvecky M."/>
            <person name="Cejkova D."/>
            <person name="Polansky O."/>
            <person name="Karasova D."/>
            <person name="Kubasova T."/>
            <person name="Cizek A."/>
            <person name="Rychlik I."/>
        </authorList>
    </citation>
    <scope>NUCLEOTIDE SEQUENCE [LARGE SCALE GENOMIC DNA]</scope>
    <source>
        <strain evidence="3">An43</strain>
    </source>
</reference>
<dbReference type="AlphaFoldDB" id="A0A1Y3YU32"/>